<dbReference type="EMBL" id="SMBI01000014">
    <property type="protein sequence ID" value="TCU18622.1"/>
    <property type="molecule type" value="Genomic_DNA"/>
</dbReference>
<accession>A0AAX2QFK1</accession>
<dbReference type="Proteomes" id="UP000295021">
    <property type="component" value="Unassembled WGS sequence"/>
</dbReference>
<evidence type="ECO:0000313" key="1">
    <source>
        <dbReference type="EMBL" id="TCU18622.1"/>
    </source>
</evidence>
<protein>
    <submittedName>
        <fullName evidence="1">Uncharacterized protein</fullName>
    </submittedName>
</protein>
<proteinExistence type="predicted"/>
<dbReference type="AlphaFoldDB" id="A0AAX2QFK1"/>
<organism evidence="1 2">
    <name type="scientific">Rhizobium laguerreae</name>
    <dbReference type="NCBI Taxonomy" id="1076926"/>
    <lineage>
        <taxon>Bacteria</taxon>
        <taxon>Pseudomonadati</taxon>
        <taxon>Pseudomonadota</taxon>
        <taxon>Alphaproteobacteria</taxon>
        <taxon>Hyphomicrobiales</taxon>
        <taxon>Rhizobiaceae</taxon>
        <taxon>Rhizobium/Agrobacterium group</taxon>
        <taxon>Rhizobium</taxon>
    </lineage>
</organism>
<gene>
    <name evidence="1" type="ORF">EV131_114129</name>
</gene>
<name>A0AAX2QFK1_9HYPH</name>
<sequence length="99" mass="10961">MPAVELPFHNVGPRLKALPHSTALLKRVFAVGEAAVHGLDTTREMGKGISTGSRSHGVYEGMFLQLSVFREDQPTLPTIPFPLWLRARMGSMDIMPMRC</sequence>
<evidence type="ECO:0000313" key="2">
    <source>
        <dbReference type="Proteomes" id="UP000295021"/>
    </source>
</evidence>
<reference evidence="1 2" key="1">
    <citation type="submission" date="2019-03" db="EMBL/GenBank/DDBJ databases">
        <title>Genomic Encyclopedia of Type Strains, Phase IV (KMG-V): Genome sequencing to study the core and pangenomes of soil and plant-associated prokaryotes.</title>
        <authorList>
            <person name="Whitman W."/>
        </authorList>
    </citation>
    <scope>NUCLEOTIDE SEQUENCE [LARGE SCALE GENOMIC DNA]</scope>
    <source>
        <strain evidence="1 2">FB403</strain>
    </source>
</reference>
<comment type="caution">
    <text evidence="1">The sequence shown here is derived from an EMBL/GenBank/DDBJ whole genome shotgun (WGS) entry which is preliminary data.</text>
</comment>